<dbReference type="Gene3D" id="4.10.1080.10">
    <property type="entry name" value="TSP type-3 repeat"/>
    <property type="match status" value="1"/>
</dbReference>
<evidence type="ECO:0000313" key="10">
    <source>
        <dbReference type="Proteomes" id="UP000055590"/>
    </source>
</evidence>
<dbReference type="PRINTS" id="PR01023">
    <property type="entry name" value="NAFLGMOTY"/>
</dbReference>
<dbReference type="EMBL" id="CP012332">
    <property type="protein sequence ID" value="AKU90232.1"/>
    <property type="molecule type" value="Genomic_DNA"/>
</dbReference>
<keyword evidence="2 7" id="KW-0732">Signal</keyword>
<dbReference type="RefSeq" id="WP_050724708.1">
    <property type="nucleotide sequence ID" value="NZ_CP012332.1"/>
</dbReference>
<organism evidence="9 10">
    <name type="scientific">Vulgatibacter incomptus</name>
    <dbReference type="NCBI Taxonomy" id="1391653"/>
    <lineage>
        <taxon>Bacteria</taxon>
        <taxon>Pseudomonadati</taxon>
        <taxon>Myxococcota</taxon>
        <taxon>Myxococcia</taxon>
        <taxon>Myxococcales</taxon>
        <taxon>Cystobacterineae</taxon>
        <taxon>Vulgatibacteraceae</taxon>
        <taxon>Vulgatibacter</taxon>
    </lineage>
</organism>
<dbReference type="Pfam" id="PF13557">
    <property type="entry name" value="Phenol_MetA_deg"/>
    <property type="match status" value="1"/>
</dbReference>
<gene>
    <name evidence="9" type="ORF">AKJ08_0619</name>
</gene>
<dbReference type="CDD" id="cd07185">
    <property type="entry name" value="OmpA_C-like"/>
    <property type="match status" value="1"/>
</dbReference>
<dbReference type="InterPro" id="IPR050330">
    <property type="entry name" value="Bact_OuterMem_StrucFunc"/>
</dbReference>
<dbReference type="InterPro" id="IPR003367">
    <property type="entry name" value="Thrombospondin_3-like_rpt"/>
</dbReference>
<feature type="chain" id="PRO_5005465370" evidence="7">
    <location>
        <begin position="36"/>
        <end position="520"/>
    </location>
</feature>
<dbReference type="PANTHER" id="PTHR30329">
    <property type="entry name" value="STATOR ELEMENT OF FLAGELLAR MOTOR COMPLEX"/>
    <property type="match status" value="1"/>
</dbReference>
<evidence type="ECO:0000256" key="6">
    <source>
        <dbReference type="SAM" id="MobiDB-lite"/>
    </source>
</evidence>
<accession>A0A0K1P9Q8</accession>
<evidence type="ECO:0000256" key="3">
    <source>
        <dbReference type="ARBA" id="ARBA00023136"/>
    </source>
</evidence>
<dbReference type="OrthoDB" id="5482786at2"/>
<feature type="region of interest" description="Disordered" evidence="6">
    <location>
        <begin position="485"/>
        <end position="504"/>
    </location>
</feature>
<evidence type="ECO:0000256" key="7">
    <source>
        <dbReference type="SAM" id="SignalP"/>
    </source>
</evidence>
<dbReference type="AlphaFoldDB" id="A0A0K1P9Q8"/>
<keyword evidence="4" id="KW-0998">Cell outer membrane</keyword>
<dbReference type="Pfam" id="PF02412">
    <property type="entry name" value="TSP_3"/>
    <property type="match status" value="2"/>
</dbReference>
<evidence type="ECO:0000256" key="4">
    <source>
        <dbReference type="ARBA" id="ARBA00023237"/>
    </source>
</evidence>
<dbReference type="PANTHER" id="PTHR30329:SF21">
    <property type="entry name" value="LIPOPROTEIN YIAD-RELATED"/>
    <property type="match status" value="1"/>
</dbReference>
<dbReference type="InterPro" id="IPR028974">
    <property type="entry name" value="TSP_type-3_rpt"/>
</dbReference>
<dbReference type="Pfam" id="PF00691">
    <property type="entry name" value="OmpA"/>
    <property type="match status" value="1"/>
</dbReference>
<evidence type="ECO:0000256" key="2">
    <source>
        <dbReference type="ARBA" id="ARBA00022729"/>
    </source>
</evidence>
<dbReference type="KEGG" id="vin:AKJ08_0619"/>
<protein>
    <submittedName>
        <fullName evidence="9">OmpA domain protein</fullName>
    </submittedName>
</protein>
<dbReference type="GO" id="GO:0009279">
    <property type="term" value="C:cell outer membrane"/>
    <property type="evidence" value="ECO:0007669"/>
    <property type="project" value="UniProtKB-SubCell"/>
</dbReference>
<feature type="signal peptide" evidence="7">
    <location>
        <begin position="1"/>
        <end position="35"/>
    </location>
</feature>
<dbReference type="GO" id="GO:0007155">
    <property type="term" value="P:cell adhesion"/>
    <property type="evidence" value="ECO:0007669"/>
    <property type="project" value="InterPro"/>
</dbReference>
<dbReference type="PROSITE" id="PS51123">
    <property type="entry name" value="OMPA_2"/>
    <property type="match status" value="1"/>
</dbReference>
<comment type="subcellular location">
    <subcellularLocation>
        <location evidence="1">Cell outer membrane</location>
    </subcellularLocation>
</comment>
<dbReference type="SUPFAM" id="SSF103088">
    <property type="entry name" value="OmpA-like"/>
    <property type="match status" value="1"/>
</dbReference>
<dbReference type="InterPro" id="IPR036737">
    <property type="entry name" value="OmpA-like_sf"/>
</dbReference>
<reference evidence="9 10" key="1">
    <citation type="submission" date="2015-08" db="EMBL/GenBank/DDBJ databases">
        <authorList>
            <person name="Babu N.S."/>
            <person name="Beckwith C.J."/>
            <person name="Beseler K.G."/>
            <person name="Brison A."/>
            <person name="Carone J.V."/>
            <person name="Caskin T.P."/>
            <person name="Diamond M."/>
            <person name="Durham M.E."/>
            <person name="Foxe J.M."/>
            <person name="Go M."/>
            <person name="Henderson B.A."/>
            <person name="Jones I.B."/>
            <person name="McGettigan J.A."/>
            <person name="Micheletti S.J."/>
            <person name="Nasrallah M.E."/>
            <person name="Ortiz D."/>
            <person name="Piller C.R."/>
            <person name="Privatt S.R."/>
            <person name="Schneider S.L."/>
            <person name="Sharp S."/>
            <person name="Smith T.C."/>
            <person name="Stanton J.D."/>
            <person name="Ullery H.E."/>
            <person name="Wilson R.J."/>
            <person name="Serrano M.G."/>
            <person name="Buck G."/>
            <person name="Lee V."/>
            <person name="Wang Y."/>
            <person name="Carvalho R."/>
            <person name="Voegtly L."/>
            <person name="Shi R."/>
            <person name="Duckworth R."/>
            <person name="Johnson A."/>
            <person name="Loviza R."/>
            <person name="Walstead R."/>
            <person name="Shah Z."/>
            <person name="Kiflezghi M."/>
            <person name="Wade K."/>
            <person name="Ball S.L."/>
            <person name="Bradley K.W."/>
            <person name="Asai D.J."/>
            <person name="Bowman C.A."/>
            <person name="Russell D.A."/>
            <person name="Pope W.H."/>
            <person name="Jacobs-Sera D."/>
            <person name="Hendrix R.W."/>
            <person name="Hatfull G.F."/>
        </authorList>
    </citation>
    <scope>NUCLEOTIDE SEQUENCE [LARGE SCALE GENOMIC DNA]</scope>
    <source>
        <strain evidence="9 10">DSM 27710</strain>
    </source>
</reference>
<keyword evidence="3 5" id="KW-0472">Membrane</keyword>
<name>A0A0K1P9Q8_9BACT</name>
<feature type="domain" description="OmpA-like" evidence="8">
    <location>
        <begin position="400"/>
        <end position="518"/>
    </location>
</feature>
<dbReference type="Proteomes" id="UP000055590">
    <property type="component" value="Chromosome"/>
</dbReference>
<evidence type="ECO:0000313" key="9">
    <source>
        <dbReference type="EMBL" id="AKU90232.1"/>
    </source>
</evidence>
<dbReference type="PRINTS" id="PR01021">
    <property type="entry name" value="OMPADOMAIN"/>
</dbReference>
<dbReference type="GO" id="GO:0005509">
    <property type="term" value="F:calcium ion binding"/>
    <property type="evidence" value="ECO:0007669"/>
    <property type="project" value="InterPro"/>
</dbReference>
<dbReference type="SUPFAM" id="SSF103647">
    <property type="entry name" value="TSP type-3 repeat"/>
    <property type="match status" value="1"/>
</dbReference>
<dbReference type="InterPro" id="IPR006664">
    <property type="entry name" value="OMP_bac"/>
</dbReference>
<dbReference type="STRING" id="1391653.AKJ08_0619"/>
<sequence>MLDACAGKSRGSNHRRGASAAALALCLTAALPSHAGAAGDPFARGIDPIGAKLGATMDGFLTVEGGRTAPAGSFQLQLAADFASGLLALRQGDEKVGDLIERRLDLHLLGSWAVADWAELGIDLPVTAWQSNGFDLLEEKTGFPDQRPGGSGAGDVRLLGKIRLLSEERAPVGVAVVAEARLPTGDRKSFLGENGFFLSPRAVIERSFGDSFRLGFEGGYRYRQDAGQYMNLYVGDELTFALAGSYRLPDAWSDLTAYAELLTATPSRAPFTSASADALKTPIEALLGMKAELGNGFHALAGGGTGIAGESGFGRESFRLFASIGYRSIAAPRIDREIDSDGDGIPDHLDRCPNEPGPAELDGCPDTDGDGIPDIEDKCPTVPGLAIHDGCPAEYPLATFENGKIELKAEINFDTGRADIKKDSFEVLDVVASLLRDHPEIKKVRIDGHTDSQGSAQLNHGLSRRRAASVVDYLVGKGITRERVSSAGYGPDRPIASNSTPLGRAKNRRVEFTIVDSDAK</sequence>
<proteinExistence type="predicted"/>
<dbReference type="Gene3D" id="3.30.1330.60">
    <property type="entry name" value="OmpA-like domain"/>
    <property type="match status" value="1"/>
</dbReference>
<evidence type="ECO:0000256" key="1">
    <source>
        <dbReference type="ARBA" id="ARBA00004442"/>
    </source>
</evidence>
<evidence type="ECO:0000256" key="5">
    <source>
        <dbReference type="PROSITE-ProRule" id="PRU00473"/>
    </source>
</evidence>
<dbReference type="InterPro" id="IPR006665">
    <property type="entry name" value="OmpA-like"/>
</dbReference>
<evidence type="ECO:0000259" key="8">
    <source>
        <dbReference type="PROSITE" id="PS51123"/>
    </source>
</evidence>
<dbReference type="InterPro" id="IPR025737">
    <property type="entry name" value="FApF"/>
</dbReference>
<keyword evidence="10" id="KW-1185">Reference proteome</keyword>